<evidence type="ECO:0000313" key="1">
    <source>
        <dbReference type="EMBL" id="KAH7950314.1"/>
    </source>
</evidence>
<proteinExistence type="predicted"/>
<reference evidence="1" key="1">
    <citation type="submission" date="2020-05" db="EMBL/GenBank/DDBJ databases">
        <title>Large-scale comparative analyses of tick genomes elucidate their genetic diversity and vector capacities.</title>
        <authorList>
            <person name="Jia N."/>
            <person name="Wang J."/>
            <person name="Shi W."/>
            <person name="Du L."/>
            <person name="Sun Y."/>
            <person name="Zhan W."/>
            <person name="Jiang J."/>
            <person name="Wang Q."/>
            <person name="Zhang B."/>
            <person name="Ji P."/>
            <person name="Sakyi L.B."/>
            <person name="Cui X."/>
            <person name="Yuan T."/>
            <person name="Jiang B."/>
            <person name="Yang W."/>
            <person name="Lam T.T.-Y."/>
            <person name="Chang Q."/>
            <person name="Ding S."/>
            <person name="Wang X."/>
            <person name="Zhu J."/>
            <person name="Ruan X."/>
            <person name="Zhao L."/>
            <person name="Wei J."/>
            <person name="Que T."/>
            <person name="Du C."/>
            <person name="Cheng J."/>
            <person name="Dai P."/>
            <person name="Han X."/>
            <person name="Huang E."/>
            <person name="Gao Y."/>
            <person name="Liu J."/>
            <person name="Shao H."/>
            <person name="Ye R."/>
            <person name="Li L."/>
            <person name="Wei W."/>
            <person name="Wang X."/>
            <person name="Wang C."/>
            <person name="Yang T."/>
            <person name="Huo Q."/>
            <person name="Li W."/>
            <person name="Guo W."/>
            <person name="Chen H."/>
            <person name="Zhou L."/>
            <person name="Ni X."/>
            <person name="Tian J."/>
            <person name="Zhou Y."/>
            <person name="Sheng Y."/>
            <person name="Liu T."/>
            <person name="Pan Y."/>
            <person name="Xia L."/>
            <person name="Li J."/>
            <person name="Zhao F."/>
            <person name="Cao W."/>
        </authorList>
    </citation>
    <scope>NUCLEOTIDE SEQUENCE</scope>
    <source>
        <strain evidence="1">Dsil-2018</strain>
    </source>
</reference>
<protein>
    <submittedName>
        <fullName evidence="1">Uncharacterized protein</fullName>
    </submittedName>
</protein>
<keyword evidence="2" id="KW-1185">Reference proteome</keyword>
<name>A0ACB8CT96_DERSI</name>
<dbReference type="Proteomes" id="UP000821865">
    <property type="component" value="Chromosome 5"/>
</dbReference>
<sequence>MQAGMLGASSSALVTFEGLRLLRFVRLIGAEMCCHANLPRQQRAGRVSEWATVMTTAPHRSIVCGVDNRTPSPSCTPHCLSCDGDHPTIATDCPKRQRQPFSKTWVKKTLEEEGHTLQSGCSDNPHIKSTSFTQLAK</sequence>
<gene>
    <name evidence="1" type="ORF">HPB49_022338</name>
</gene>
<evidence type="ECO:0000313" key="2">
    <source>
        <dbReference type="Proteomes" id="UP000821865"/>
    </source>
</evidence>
<organism evidence="1 2">
    <name type="scientific">Dermacentor silvarum</name>
    <name type="common">Tick</name>
    <dbReference type="NCBI Taxonomy" id="543639"/>
    <lineage>
        <taxon>Eukaryota</taxon>
        <taxon>Metazoa</taxon>
        <taxon>Ecdysozoa</taxon>
        <taxon>Arthropoda</taxon>
        <taxon>Chelicerata</taxon>
        <taxon>Arachnida</taxon>
        <taxon>Acari</taxon>
        <taxon>Parasitiformes</taxon>
        <taxon>Ixodida</taxon>
        <taxon>Ixodoidea</taxon>
        <taxon>Ixodidae</taxon>
        <taxon>Rhipicephalinae</taxon>
        <taxon>Dermacentor</taxon>
    </lineage>
</organism>
<comment type="caution">
    <text evidence="1">The sequence shown here is derived from an EMBL/GenBank/DDBJ whole genome shotgun (WGS) entry which is preliminary data.</text>
</comment>
<accession>A0ACB8CT96</accession>
<dbReference type="EMBL" id="CM023474">
    <property type="protein sequence ID" value="KAH7950314.1"/>
    <property type="molecule type" value="Genomic_DNA"/>
</dbReference>